<evidence type="ECO:0000313" key="2">
    <source>
        <dbReference type="EMBL" id="WIA17681.1"/>
    </source>
</evidence>
<keyword evidence="3" id="KW-1185">Reference proteome</keyword>
<sequence>MLGAVSSSSGAPPALPPAVFYNNRDVCAAAHQVCSVAPEALEDICCSLGLPRDGRLMVLDTLDAWCLARLVAVAQPGTADEKALLQQLAAILAKQAAAAAAAGPAAAMQSAAKQAAASNPVSSSSSLEPLLLPGPAAAAARLLIYFEGHEHAGGLWLPADSLRIWRGPMPGQQQQQQQQQMTAGGTSSRGCWQHLPKDAGTTYERWAWWLWCAAGVWCVRRAQPWSSHRCRPASLSTYLANDWVLAQLSPTAPSFGPVREHTVRWGQRTADMLSGLTFTLATVGKGDSKKAKQYLQQQQQQQEGASSLEAALQEGFVEPLLKELSDYSRSGTATAVAAAASEATAAAVAAAAAAGTLSPSAALAALLALLPGCAPDDVTKLSFNKRGAAGFFSGGAGSMRYALGKVVHSKCGLEQTLRTCGKQVSKEQLCHILQAYYQALAAALERHLVSSN</sequence>
<dbReference type="EMBL" id="CP126215">
    <property type="protein sequence ID" value="WIA17681.1"/>
    <property type="molecule type" value="Genomic_DNA"/>
</dbReference>
<name>A0ABY8U893_TETOB</name>
<dbReference type="Proteomes" id="UP001244341">
    <property type="component" value="Chromosome 8b"/>
</dbReference>
<protein>
    <submittedName>
        <fullName evidence="2">Uncharacterized protein</fullName>
    </submittedName>
</protein>
<evidence type="ECO:0000256" key="1">
    <source>
        <dbReference type="SAM" id="MobiDB-lite"/>
    </source>
</evidence>
<reference evidence="2 3" key="1">
    <citation type="submission" date="2023-05" db="EMBL/GenBank/DDBJ databases">
        <title>A 100% complete, gapless, phased diploid assembly of the Scenedesmus obliquus UTEX 3031 genome.</title>
        <authorList>
            <person name="Biondi T.C."/>
            <person name="Hanschen E.R."/>
            <person name="Kwon T."/>
            <person name="Eng W."/>
            <person name="Kruse C.P.S."/>
            <person name="Koehler S.I."/>
            <person name="Kunde Y."/>
            <person name="Gleasner C.D."/>
            <person name="You Mak K.T."/>
            <person name="Polle J."/>
            <person name="Hovde B.T."/>
            <person name="Starkenburg S.R."/>
        </authorList>
    </citation>
    <scope>NUCLEOTIDE SEQUENCE [LARGE SCALE GENOMIC DNA]</scope>
    <source>
        <strain evidence="2 3">DOE0152z</strain>
    </source>
</reference>
<evidence type="ECO:0000313" key="3">
    <source>
        <dbReference type="Proteomes" id="UP001244341"/>
    </source>
</evidence>
<proteinExistence type="predicted"/>
<gene>
    <name evidence="2" type="ORF">OEZ85_014482</name>
</gene>
<feature type="region of interest" description="Disordered" evidence="1">
    <location>
        <begin position="169"/>
        <end position="188"/>
    </location>
</feature>
<accession>A0ABY8U893</accession>
<organism evidence="2 3">
    <name type="scientific">Tetradesmus obliquus</name>
    <name type="common">Green alga</name>
    <name type="synonym">Acutodesmus obliquus</name>
    <dbReference type="NCBI Taxonomy" id="3088"/>
    <lineage>
        <taxon>Eukaryota</taxon>
        <taxon>Viridiplantae</taxon>
        <taxon>Chlorophyta</taxon>
        <taxon>core chlorophytes</taxon>
        <taxon>Chlorophyceae</taxon>
        <taxon>CS clade</taxon>
        <taxon>Sphaeropleales</taxon>
        <taxon>Scenedesmaceae</taxon>
        <taxon>Tetradesmus</taxon>
    </lineage>
</organism>